<organism evidence="3">
    <name type="scientific">viral metagenome</name>
    <dbReference type="NCBI Taxonomy" id="1070528"/>
    <lineage>
        <taxon>unclassified sequences</taxon>
        <taxon>metagenomes</taxon>
        <taxon>organismal metagenomes</taxon>
    </lineage>
</organism>
<accession>A0A6C0C3V6</accession>
<dbReference type="GO" id="GO:0034722">
    <property type="term" value="F:gamma-glutamyl-peptidase activity"/>
    <property type="evidence" value="ECO:0007669"/>
    <property type="project" value="TreeGrafter"/>
</dbReference>
<evidence type="ECO:0000313" key="3">
    <source>
        <dbReference type="EMBL" id="QHS98781.1"/>
    </source>
</evidence>
<dbReference type="PANTHER" id="PTHR11315:SF0">
    <property type="entry name" value="FOLATE GAMMA-GLUTAMYL HYDROLASE"/>
    <property type="match status" value="1"/>
</dbReference>
<dbReference type="InterPro" id="IPR029062">
    <property type="entry name" value="Class_I_gatase-like"/>
</dbReference>
<dbReference type="Gene3D" id="3.40.50.880">
    <property type="match status" value="1"/>
</dbReference>
<dbReference type="SUPFAM" id="SSF52317">
    <property type="entry name" value="Class I glutamine amidotransferase-like"/>
    <property type="match status" value="1"/>
</dbReference>
<dbReference type="PANTHER" id="PTHR11315">
    <property type="entry name" value="PROTEASE FAMILY C26 GAMMA-GLUTAMYL HYDROLASE"/>
    <property type="match status" value="1"/>
</dbReference>
<feature type="compositionally biased region" description="Basic residues" evidence="1">
    <location>
        <begin position="1"/>
        <end position="35"/>
    </location>
</feature>
<dbReference type="EMBL" id="MN739323">
    <property type="protein sequence ID" value="QHS98781.1"/>
    <property type="molecule type" value="Genomic_DNA"/>
</dbReference>
<dbReference type="PROSITE" id="PS51273">
    <property type="entry name" value="GATASE_TYPE_1"/>
    <property type="match status" value="1"/>
</dbReference>
<feature type="region of interest" description="Disordered" evidence="1">
    <location>
        <begin position="1"/>
        <end position="43"/>
    </location>
</feature>
<dbReference type="GO" id="GO:0046900">
    <property type="term" value="P:tetrahydrofolylpolyglutamate metabolic process"/>
    <property type="evidence" value="ECO:0007669"/>
    <property type="project" value="TreeGrafter"/>
</dbReference>
<dbReference type="Pfam" id="PF00117">
    <property type="entry name" value="GATase"/>
    <property type="match status" value="1"/>
</dbReference>
<sequence length="357" mass="42333">MKTRKNNKSQRKSIYKKRTRKKRTRKKHKRLHKPRGCSLKTSGKYKKKYKKLNGKGLTLGMITVPLSPDKQFFQVCGDSYIASSHITWLKRYGVRILPIPWSTKKFDYYMKQCNGFYFPSGGAFAGTQKEYYNCCKTFLNMAIKENDKGRYTPIWGGCMGMQQLMIIADGKDDLEKLLQRFDSYDNLLSTLEFTEQGLNSRLIRDMTQLQINKLSKRECTLNNHKMGITPHKFKLKKKLNKFFKIVSTSDDRKGRTYVSTIEAYHYPFYGVQWHPERSSEMDYFVKFFIKEMRKNPKRNKKNTKKMFSKKIDCMGYSNSLYKKCNFYWHKKTSKHNRKLCNAAQIQKKRKETEETGV</sequence>
<dbReference type="InterPro" id="IPR015527">
    <property type="entry name" value="Pept_C26_g-glut_hydrolase"/>
</dbReference>
<feature type="domain" description="Glutamine amidotransferase" evidence="2">
    <location>
        <begin position="150"/>
        <end position="280"/>
    </location>
</feature>
<dbReference type="PROSITE" id="PS51275">
    <property type="entry name" value="PEPTIDASE_C26_GGH"/>
    <property type="match status" value="1"/>
</dbReference>
<dbReference type="AlphaFoldDB" id="A0A6C0C3V6"/>
<evidence type="ECO:0000256" key="1">
    <source>
        <dbReference type="SAM" id="MobiDB-lite"/>
    </source>
</evidence>
<reference evidence="3" key="1">
    <citation type="journal article" date="2020" name="Nature">
        <title>Giant virus diversity and host interactions through global metagenomics.</title>
        <authorList>
            <person name="Schulz F."/>
            <person name="Roux S."/>
            <person name="Paez-Espino D."/>
            <person name="Jungbluth S."/>
            <person name="Walsh D.A."/>
            <person name="Denef V.J."/>
            <person name="McMahon K.D."/>
            <person name="Konstantinidis K.T."/>
            <person name="Eloe-Fadrosh E.A."/>
            <person name="Kyrpides N.C."/>
            <person name="Woyke T."/>
        </authorList>
    </citation>
    <scope>NUCLEOTIDE SEQUENCE</scope>
    <source>
        <strain evidence="3">GVMAG-M-3300020185-18</strain>
    </source>
</reference>
<dbReference type="InterPro" id="IPR017926">
    <property type="entry name" value="GATASE"/>
</dbReference>
<proteinExistence type="predicted"/>
<dbReference type="GO" id="GO:0005773">
    <property type="term" value="C:vacuole"/>
    <property type="evidence" value="ECO:0007669"/>
    <property type="project" value="TreeGrafter"/>
</dbReference>
<name>A0A6C0C3V6_9ZZZZ</name>
<protein>
    <recommendedName>
        <fullName evidence="2">Glutamine amidotransferase domain-containing protein</fullName>
    </recommendedName>
</protein>
<evidence type="ECO:0000259" key="2">
    <source>
        <dbReference type="Pfam" id="PF00117"/>
    </source>
</evidence>